<evidence type="ECO:0000313" key="1">
    <source>
        <dbReference type="EMBL" id="KAF3835041.1"/>
    </source>
</evidence>
<proteinExistence type="predicted"/>
<reference evidence="1 2" key="1">
    <citation type="submission" date="2020-03" db="EMBL/GenBank/DDBJ databases">
        <title>Dissostichus mawsoni Genome sequencing and assembly.</title>
        <authorList>
            <person name="Park H."/>
        </authorList>
    </citation>
    <scope>NUCLEOTIDE SEQUENCE [LARGE SCALE GENOMIC DNA]</scope>
    <source>
        <strain evidence="1">DM0001</strain>
        <tissue evidence="1">Muscle</tissue>
    </source>
</reference>
<keyword evidence="2" id="KW-1185">Reference proteome</keyword>
<dbReference type="Proteomes" id="UP000518266">
    <property type="component" value="Unassembled WGS sequence"/>
</dbReference>
<protein>
    <submittedName>
        <fullName evidence="1">Uncharacterized protein</fullName>
    </submittedName>
</protein>
<dbReference type="EMBL" id="JAAKFY010000025">
    <property type="protein sequence ID" value="KAF3835041.1"/>
    <property type="molecule type" value="Genomic_DNA"/>
</dbReference>
<evidence type="ECO:0000313" key="2">
    <source>
        <dbReference type="Proteomes" id="UP000518266"/>
    </source>
</evidence>
<sequence>MDTRCCPLISNLPFADFHSSHLSFPLISIINKDEFTLMVLSMLSQKIEPGTSTPRANATKEDIVGHEASASPLCGRKCTIAAEGTKVPATPPSPRNLLPYGHRKCHSLGYKSVFI</sequence>
<dbReference type="OrthoDB" id="546434at2759"/>
<comment type="caution">
    <text evidence="1">The sequence shown here is derived from an EMBL/GenBank/DDBJ whole genome shotgun (WGS) entry which is preliminary data.</text>
</comment>
<gene>
    <name evidence="1" type="ORF">F7725_027599</name>
</gene>
<name>A0A7J5XDM3_DISMA</name>
<accession>A0A7J5XDM3</accession>
<organism evidence="1 2">
    <name type="scientific">Dissostichus mawsoni</name>
    <name type="common">Antarctic cod</name>
    <dbReference type="NCBI Taxonomy" id="36200"/>
    <lineage>
        <taxon>Eukaryota</taxon>
        <taxon>Metazoa</taxon>
        <taxon>Chordata</taxon>
        <taxon>Craniata</taxon>
        <taxon>Vertebrata</taxon>
        <taxon>Euteleostomi</taxon>
        <taxon>Actinopterygii</taxon>
        <taxon>Neopterygii</taxon>
        <taxon>Teleostei</taxon>
        <taxon>Neoteleostei</taxon>
        <taxon>Acanthomorphata</taxon>
        <taxon>Eupercaria</taxon>
        <taxon>Perciformes</taxon>
        <taxon>Notothenioidei</taxon>
        <taxon>Nototheniidae</taxon>
        <taxon>Dissostichus</taxon>
    </lineage>
</organism>
<dbReference type="AlphaFoldDB" id="A0A7J5XDM3"/>